<dbReference type="AlphaFoldDB" id="A0AAN8AHA0"/>
<dbReference type="EMBL" id="JAUZQC010000018">
    <property type="protein sequence ID" value="KAK5855158.1"/>
    <property type="molecule type" value="Genomic_DNA"/>
</dbReference>
<sequence>MGELHRFLKSRDSELLISRTTEDLKADWLLDLSLVFAENRMWKFLRKMRNSTLTSGKHLSVICATKGEAETHSYVRFSELERVRGMTGISHYA</sequence>
<proteinExistence type="predicted"/>
<evidence type="ECO:0000313" key="2">
    <source>
        <dbReference type="Proteomes" id="UP001346869"/>
    </source>
</evidence>
<name>A0AAN8AHA0_ELEMC</name>
<keyword evidence="2" id="KW-1185">Reference proteome</keyword>
<reference evidence="1 2" key="1">
    <citation type="journal article" date="2023" name="Genes (Basel)">
        <title>Chromosome-Level Genome Assembly and Circadian Gene Repertoire of the Patagonia Blennie Eleginops maclovinus-The Closest Ancestral Proxy of Antarctic Cryonotothenioids.</title>
        <authorList>
            <person name="Cheng C.C."/>
            <person name="Rivera-Colon A.G."/>
            <person name="Minhas B.F."/>
            <person name="Wilson L."/>
            <person name="Rayamajhi N."/>
            <person name="Vargas-Chacoff L."/>
            <person name="Catchen J.M."/>
        </authorList>
    </citation>
    <scope>NUCLEOTIDE SEQUENCE [LARGE SCALE GENOMIC DNA]</scope>
    <source>
        <strain evidence="1">JMC-PN-2008</strain>
    </source>
</reference>
<gene>
    <name evidence="1" type="ORF">PBY51_005291</name>
</gene>
<reference evidence="1 2" key="2">
    <citation type="journal article" date="2023" name="Mol. Biol. Evol.">
        <title>Genomics of Secondarily Temperate Adaptation in the Only Non-Antarctic Icefish.</title>
        <authorList>
            <person name="Rivera-Colon A.G."/>
            <person name="Rayamajhi N."/>
            <person name="Minhas B.F."/>
            <person name="Madrigal G."/>
            <person name="Bilyk K.T."/>
            <person name="Yoon V."/>
            <person name="Hune M."/>
            <person name="Gregory S."/>
            <person name="Cheng C.H.C."/>
            <person name="Catchen J.M."/>
        </authorList>
    </citation>
    <scope>NUCLEOTIDE SEQUENCE [LARGE SCALE GENOMIC DNA]</scope>
    <source>
        <strain evidence="1">JMC-PN-2008</strain>
    </source>
</reference>
<organism evidence="1 2">
    <name type="scientific">Eleginops maclovinus</name>
    <name type="common">Patagonian blennie</name>
    <name type="synonym">Eleginus maclovinus</name>
    <dbReference type="NCBI Taxonomy" id="56733"/>
    <lineage>
        <taxon>Eukaryota</taxon>
        <taxon>Metazoa</taxon>
        <taxon>Chordata</taxon>
        <taxon>Craniata</taxon>
        <taxon>Vertebrata</taxon>
        <taxon>Euteleostomi</taxon>
        <taxon>Actinopterygii</taxon>
        <taxon>Neopterygii</taxon>
        <taxon>Teleostei</taxon>
        <taxon>Neoteleostei</taxon>
        <taxon>Acanthomorphata</taxon>
        <taxon>Eupercaria</taxon>
        <taxon>Perciformes</taxon>
        <taxon>Notothenioidei</taxon>
        <taxon>Eleginopidae</taxon>
        <taxon>Eleginops</taxon>
    </lineage>
</organism>
<comment type="caution">
    <text evidence="1">The sequence shown here is derived from an EMBL/GenBank/DDBJ whole genome shotgun (WGS) entry which is preliminary data.</text>
</comment>
<accession>A0AAN8AHA0</accession>
<protein>
    <submittedName>
        <fullName evidence="1">Uncharacterized protein</fullName>
    </submittedName>
</protein>
<evidence type="ECO:0000313" key="1">
    <source>
        <dbReference type="EMBL" id="KAK5855158.1"/>
    </source>
</evidence>
<dbReference type="Proteomes" id="UP001346869">
    <property type="component" value="Unassembled WGS sequence"/>
</dbReference>